<evidence type="ECO:0000256" key="3">
    <source>
        <dbReference type="PROSITE-ProRule" id="PRU00023"/>
    </source>
</evidence>
<dbReference type="Pfam" id="PF00023">
    <property type="entry name" value="Ank"/>
    <property type="match status" value="2"/>
</dbReference>
<dbReference type="InterPro" id="IPR002110">
    <property type="entry name" value="Ankyrin_rpt"/>
</dbReference>
<dbReference type="PANTHER" id="PTHR24198:SF165">
    <property type="entry name" value="ANKYRIN REPEAT-CONTAINING PROTEIN-RELATED"/>
    <property type="match status" value="1"/>
</dbReference>
<evidence type="ECO:0000256" key="1">
    <source>
        <dbReference type="ARBA" id="ARBA00022737"/>
    </source>
</evidence>
<feature type="repeat" description="ANK" evidence="3">
    <location>
        <begin position="753"/>
        <end position="785"/>
    </location>
</feature>
<evidence type="ECO:0000256" key="2">
    <source>
        <dbReference type="ARBA" id="ARBA00023043"/>
    </source>
</evidence>
<dbReference type="RefSeq" id="XP_018146133.1">
    <property type="nucleotide sequence ID" value="XM_018289966.1"/>
</dbReference>
<dbReference type="PROSITE" id="PS50088">
    <property type="entry name" value="ANK_REPEAT"/>
    <property type="match status" value="8"/>
</dbReference>
<accession>A0A179FVB2</accession>
<feature type="repeat" description="ANK" evidence="3">
    <location>
        <begin position="242"/>
        <end position="274"/>
    </location>
</feature>
<dbReference type="PANTHER" id="PTHR24198">
    <property type="entry name" value="ANKYRIN REPEAT AND PROTEIN KINASE DOMAIN-CONTAINING PROTEIN"/>
    <property type="match status" value="1"/>
</dbReference>
<evidence type="ECO:0000313" key="4">
    <source>
        <dbReference type="EMBL" id="OAQ69596.1"/>
    </source>
</evidence>
<feature type="repeat" description="ANK" evidence="3">
    <location>
        <begin position="274"/>
        <end position="306"/>
    </location>
</feature>
<dbReference type="AlphaFoldDB" id="A0A179FVB2"/>
<dbReference type="KEGG" id="pchm:VFPPC_11927"/>
<dbReference type="PROSITE" id="PS50297">
    <property type="entry name" value="ANK_REP_REGION"/>
    <property type="match status" value="5"/>
</dbReference>
<dbReference type="Gene3D" id="1.25.40.20">
    <property type="entry name" value="Ankyrin repeat-containing domain"/>
    <property type="match status" value="5"/>
</dbReference>
<reference evidence="4 5" key="1">
    <citation type="journal article" date="2016" name="PLoS Pathog.">
        <title>Biosynthesis of antibiotic leucinostatins in bio-control fungus Purpureocillium lilacinum and their inhibition on phytophthora revealed by genome mining.</title>
        <authorList>
            <person name="Wang G."/>
            <person name="Liu Z."/>
            <person name="Lin R."/>
            <person name="Li E."/>
            <person name="Mao Z."/>
            <person name="Ling J."/>
            <person name="Yang Y."/>
            <person name="Yin W.B."/>
            <person name="Xie B."/>
        </authorList>
    </citation>
    <scope>NUCLEOTIDE SEQUENCE [LARGE SCALE GENOMIC DNA]</scope>
    <source>
        <strain evidence="4">170</strain>
    </source>
</reference>
<dbReference type="OrthoDB" id="194358at2759"/>
<proteinExistence type="predicted"/>
<protein>
    <submittedName>
        <fullName evidence="4">Multiple ankyrin repeats single kh domain-containing protein</fullName>
    </submittedName>
</protein>
<keyword evidence="2 3" id="KW-0040">ANK repeat</keyword>
<feature type="repeat" description="ANK" evidence="3">
    <location>
        <begin position="561"/>
        <end position="593"/>
    </location>
</feature>
<evidence type="ECO:0000313" key="5">
    <source>
        <dbReference type="Proteomes" id="UP000078397"/>
    </source>
</evidence>
<dbReference type="GeneID" id="28853960"/>
<sequence length="1182" mass="127468">MAVVSLSHQSVKEYITSDRLRQSTLRSYSTSKALANAFLGGCCLNYVMAYSPNNVAAKLEFQEYPLLQYSTRNWEVHWKAGRLCSDQKMKTTVQDLMYQLLDPDRRTGLANLLNACNFEWQYDPFYRGYFSYHDKLTMNPKQHLPPLYVASYLGDIELVEKLTERGCDVSEQAGFFGNCLAVAAYHGNKDAVKHLLQRGANPNITCQSKYGTVLQTACVGGNRDIVSDILDAGANVNTQGGFYNTAIIAAMSNENFDIVNLLMQHGADLHLESSDGSTLYTAASKGDVKLVAMLLGAGHDINHVGLADGTPLYGASEAGSIPTMQLLLRHGANPNIGGKGDYGYPLCAAAQGGHTQACRILLRAGANPNLHGGYNDITALECAIESRDMATFRVILESGCDPNIVADRYINAFHGAFWTGEIEMARVLLNRGAEFDEVSFLESIERYDQDSWFFETMLSRGAAVDAHGGDSGSALNRAISGGYETAAWSILDRMPYLDALGNNGTALYAAVDKGMKDLAVRLIDLGADVNKRTESSPLDAAIDNEFFDIADLLLDNGASIDDGGSLMVAISNNNEEAINYLIRKGADVNHFDPARKCTAVQHAAERGSINILSLLIGNGAKLNGNDGESGDLVQYALLSREASVVRYVLGQGAQISATEDCGSAIWKAVRFDMLDLVPLLLQSGAKVDAVEQGETGLGRAWLDGHDEIVTLLENHGASFANIGGSTFVEAITQKPMSVKDLLDAGVDPNTHDRYTSALTSAVSDGNFDVLTLLMEYGADPNAAVDIDCGPLMEACGKDMKLVEYLLENGADPNRIKEGYQYPLVKAVLCGDTDLVELLLEHGADVRYKNGYIFGKGFRNSKKVLPSLLSVPMTPEERQLFLAQALQAAAYYFSLDTFDWLVSIGADVHFTGGDYGSVLHASVSNSQVYQSEDINNKRLLLEKLVEVGVDVNKVDPKRTFGPALLVAMENGSRLTTTILLDAGADPNLGGGKLHSPLQVAYRRQWDDIAERLIKSGANINAIGGTYGSPLHAAAYTHNTTAITFLLENGCTTLHDILGKYGSVMQTAAKENAIKNGGFHRGGPSVLAMKKLLSYGADPHALGGKYGCALQMAAKSNNLLGVRWLISNGADPALVIENSKYKSALNAARHKKHWAIVSYLEQCLGSRKNTLTVGSAGSAHGHGE</sequence>
<comment type="caution">
    <text evidence="4">The sequence shown here is derived from an EMBL/GenBank/DDBJ whole genome shotgun (WGS) entry which is preliminary data.</text>
</comment>
<dbReference type="Pfam" id="PF12796">
    <property type="entry name" value="Ank_2"/>
    <property type="match status" value="6"/>
</dbReference>
<dbReference type="EMBL" id="LSBJ02000002">
    <property type="protein sequence ID" value="OAQ69596.1"/>
    <property type="molecule type" value="Genomic_DNA"/>
</dbReference>
<dbReference type="Proteomes" id="UP000078397">
    <property type="component" value="Unassembled WGS sequence"/>
</dbReference>
<dbReference type="STRING" id="1380566.A0A179FVB2"/>
<gene>
    <name evidence="4" type="ORF">VFPPC_11927</name>
</gene>
<feature type="repeat" description="ANK" evidence="3">
    <location>
        <begin position="595"/>
        <end position="627"/>
    </location>
</feature>
<keyword evidence="1" id="KW-0677">Repeat</keyword>
<dbReference type="InterPro" id="IPR036770">
    <property type="entry name" value="Ankyrin_rpt-contain_sf"/>
</dbReference>
<name>A0A179FVB2_METCM</name>
<feature type="repeat" description="ANK" evidence="3">
    <location>
        <begin position="818"/>
        <end position="850"/>
    </location>
</feature>
<dbReference type="SUPFAM" id="SSF48403">
    <property type="entry name" value="Ankyrin repeat"/>
    <property type="match status" value="4"/>
</dbReference>
<keyword evidence="5" id="KW-1185">Reference proteome</keyword>
<dbReference type="SMART" id="SM00248">
    <property type="entry name" value="ANK"/>
    <property type="match status" value="24"/>
</dbReference>
<feature type="repeat" description="ANK" evidence="3">
    <location>
        <begin position="307"/>
        <end position="339"/>
    </location>
</feature>
<organism evidence="4 5">
    <name type="scientific">Pochonia chlamydosporia 170</name>
    <dbReference type="NCBI Taxonomy" id="1380566"/>
    <lineage>
        <taxon>Eukaryota</taxon>
        <taxon>Fungi</taxon>
        <taxon>Dikarya</taxon>
        <taxon>Ascomycota</taxon>
        <taxon>Pezizomycotina</taxon>
        <taxon>Sordariomycetes</taxon>
        <taxon>Hypocreomycetidae</taxon>
        <taxon>Hypocreales</taxon>
        <taxon>Clavicipitaceae</taxon>
        <taxon>Pochonia</taxon>
    </lineage>
</organism>
<feature type="repeat" description="ANK" evidence="3">
    <location>
        <begin position="502"/>
        <end position="534"/>
    </location>
</feature>